<organism evidence="4 5">
    <name type="scientific">Niveomyces insectorum RCEF 264</name>
    <dbReference type="NCBI Taxonomy" id="1081102"/>
    <lineage>
        <taxon>Eukaryota</taxon>
        <taxon>Fungi</taxon>
        <taxon>Dikarya</taxon>
        <taxon>Ascomycota</taxon>
        <taxon>Pezizomycotina</taxon>
        <taxon>Sordariomycetes</taxon>
        <taxon>Hypocreomycetidae</taxon>
        <taxon>Hypocreales</taxon>
        <taxon>Cordycipitaceae</taxon>
        <taxon>Niveomyces</taxon>
    </lineage>
</organism>
<dbReference type="Proteomes" id="UP000076874">
    <property type="component" value="Unassembled WGS sequence"/>
</dbReference>
<evidence type="ECO:0008006" key="6">
    <source>
        <dbReference type="Google" id="ProtNLM"/>
    </source>
</evidence>
<feature type="chain" id="PRO_5007894949" description="Integral membrane protein" evidence="3">
    <location>
        <begin position="23"/>
        <end position="229"/>
    </location>
</feature>
<accession>A0A167ZCA1</accession>
<gene>
    <name evidence="4" type="ORF">SPI_01915</name>
</gene>
<evidence type="ECO:0000256" key="1">
    <source>
        <dbReference type="SAM" id="MobiDB-lite"/>
    </source>
</evidence>
<evidence type="ECO:0000256" key="3">
    <source>
        <dbReference type="SAM" id="SignalP"/>
    </source>
</evidence>
<keyword evidence="2" id="KW-1133">Transmembrane helix</keyword>
<keyword evidence="3" id="KW-0732">Signal</keyword>
<evidence type="ECO:0000313" key="5">
    <source>
        <dbReference type="Proteomes" id="UP000076874"/>
    </source>
</evidence>
<feature type="region of interest" description="Disordered" evidence="1">
    <location>
        <begin position="42"/>
        <end position="65"/>
    </location>
</feature>
<dbReference type="PANTHER" id="PTHR36854:SF1">
    <property type="entry name" value="TRANSMEMBRANE PROTEIN"/>
    <property type="match status" value="1"/>
</dbReference>
<dbReference type="OrthoDB" id="2142503at2759"/>
<dbReference type="AlphaFoldDB" id="A0A167ZCA1"/>
<evidence type="ECO:0000256" key="2">
    <source>
        <dbReference type="SAM" id="Phobius"/>
    </source>
</evidence>
<feature type="signal peptide" evidence="3">
    <location>
        <begin position="1"/>
        <end position="22"/>
    </location>
</feature>
<feature type="compositionally biased region" description="Pro residues" evidence="1">
    <location>
        <begin position="53"/>
        <end position="63"/>
    </location>
</feature>
<keyword evidence="5" id="KW-1185">Reference proteome</keyword>
<protein>
    <recommendedName>
        <fullName evidence="6">Integral membrane protein</fullName>
    </recommendedName>
</protein>
<name>A0A167ZCA1_9HYPO</name>
<dbReference type="EMBL" id="AZHD01000002">
    <property type="protein sequence ID" value="OAA67339.1"/>
    <property type="molecule type" value="Genomic_DNA"/>
</dbReference>
<proteinExistence type="predicted"/>
<feature type="region of interest" description="Disordered" evidence="1">
    <location>
        <begin position="195"/>
        <end position="229"/>
    </location>
</feature>
<keyword evidence="2" id="KW-0812">Transmembrane</keyword>
<dbReference type="PANTHER" id="PTHR36854">
    <property type="entry name" value="CHROMOSOME 9, WHOLE GENOME SHOTGUN SEQUENCE"/>
    <property type="match status" value="1"/>
</dbReference>
<comment type="caution">
    <text evidence="4">The sequence shown here is derived from an EMBL/GenBank/DDBJ whole genome shotgun (WGS) entry which is preliminary data.</text>
</comment>
<feature type="transmembrane region" description="Helical" evidence="2">
    <location>
        <begin position="122"/>
        <end position="140"/>
    </location>
</feature>
<reference evidence="4 5" key="1">
    <citation type="journal article" date="2016" name="Genome Biol. Evol.">
        <title>Divergent and convergent evolution of fungal pathogenicity.</title>
        <authorList>
            <person name="Shang Y."/>
            <person name="Xiao G."/>
            <person name="Zheng P."/>
            <person name="Cen K."/>
            <person name="Zhan S."/>
            <person name="Wang C."/>
        </authorList>
    </citation>
    <scope>NUCLEOTIDE SEQUENCE [LARGE SCALE GENOMIC DNA]</scope>
    <source>
        <strain evidence="4 5">RCEF 264</strain>
    </source>
</reference>
<sequence>MARIRWMLAVLSVWFAVASAYSAQTFCKCTCFTNSTIIPLGPQHQPSSSDGSSPPPPPPPPLSPLFVPRDGKTLLTPRASTASCTQCNRAFCLDYHLPICKDAAEKDVVALCFQRDSRKDQLIVWGFLLGTGALLGWAAVRRVLERRAAAAAAAGAGARTGDPRAPLLSGGGGVGAAGSGNVAQRIAARLGFGSRTISSGGGGGLRSARSPLADGTRGQYAPLDGAGGD</sequence>
<evidence type="ECO:0000313" key="4">
    <source>
        <dbReference type="EMBL" id="OAA67339.1"/>
    </source>
</evidence>
<keyword evidence="2" id="KW-0472">Membrane</keyword>